<gene>
    <name evidence="1" type="ordered locus">Halhy_2420</name>
</gene>
<dbReference type="Proteomes" id="UP000008461">
    <property type="component" value="Chromosome"/>
</dbReference>
<dbReference type="RefSeq" id="WP_013764843.1">
    <property type="nucleotide sequence ID" value="NC_015510.1"/>
</dbReference>
<reference evidence="1 2" key="1">
    <citation type="journal article" date="2011" name="Stand. Genomic Sci.">
        <title>Complete genome sequence of Haliscomenobacter hydrossis type strain (O).</title>
        <authorList>
            <consortium name="US DOE Joint Genome Institute (JGI-PGF)"/>
            <person name="Daligault H."/>
            <person name="Lapidus A."/>
            <person name="Zeytun A."/>
            <person name="Nolan M."/>
            <person name="Lucas S."/>
            <person name="Del Rio T.G."/>
            <person name="Tice H."/>
            <person name="Cheng J.F."/>
            <person name="Tapia R."/>
            <person name="Han C."/>
            <person name="Goodwin L."/>
            <person name="Pitluck S."/>
            <person name="Liolios K."/>
            <person name="Pagani I."/>
            <person name="Ivanova N."/>
            <person name="Huntemann M."/>
            <person name="Mavromatis K."/>
            <person name="Mikhailova N."/>
            <person name="Pati A."/>
            <person name="Chen A."/>
            <person name="Palaniappan K."/>
            <person name="Land M."/>
            <person name="Hauser L."/>
            <person name="Brambilla E.M."/>
            <person name="Rohde M."/>
            <person name="Verbarg S."/>
            <person name="Goker M."/>
            <person name="Bristow J."/>
            <person name="Eisen J.A."/>
            <person name="Markowitz V."/>
            <person name="Hugenholtz P."/>
            <person name="Kyrpides N.C."/>
            <person name="Klenk H.P."/>
            <person name="Woyke T."/>
        </authorList>
    </citation>
    <scope>NUCLEOTIDE SEQUENCE [LARGE SCALE GENOMIC DNA]</scope>
    <source>
        <strain evidence="2">ATCC 27775 / DSM 1100 / LMG 10767 / O</strain>
    </source>
</reference>
<reference key="2">
    <citation type="submission" date="2011-04" db="EMBL/GenBank/DDBJ databases">
        <title>Complete sequence of chromosome of Haliscomenobacter hydrossis DSM 1100.</title>
        <authorList>
            <consortium name="US DOE Joint Genome Institute (JGI-PGF)"/>
            <person name="Lucas S."/>
            <person name="Han J."/>
            <person name="Lapidus A."/>
            <person name="Bruce D."/>
            <person name="Goodwin L."/>
            <person name="Pitluck S."/>
            <person name="Peters L."/>
            <person name="Kyrpides N."/>
            <person name="Mavromatis K."/>
            <person name="Ivanova N."/>
            <person name="Ovchinnikova G."/>
            <person name="Pagani I."/>
            <person name="Daligault H."/>
            <person name="Detter J.C."/>
            <person name="Han C."/>
            <person name="Land M."/>
            <person name="Hauser L."/>
            <person name="Markowitz V."/>
            <person name="Cheng J.-F."/>
            <person name="Hugenholtz P."/>
            <person name="Woyke T."/>
            <person name="Wu D."/>
            <person name="Verbarg S."/>
            <person name="Frueling A."/>
            <person name="Brambilla E."/>
            <person name="Klenk H.-P."/>
            <person name="Eisen J.A."/>
        </authorList>
    </citation>
    <scope>NUCLEOTIDE SEQUENCE</scope>
    <source>
        <strain>DSM 1100</strain>
    </source>
</reference>
<sequence>MSLKRSFFTLAVFLLGTSVLLYSQKNDTAKTIFDFMAIGESLEMELNTDLTLLKDQKKTNEYQPATISFTDGAGQVQKWDIKLRSRGKFRRRICILPPLKLNFNKGDLQKAGLAKDDELKLITHCVEGYEGKEFLMREYLAYKLLALVSPYSLKVHLVEIKYRDTKSKARSTGWGILMEDEASMAKRYGAKLCDDCFSTPKDSLNMEQVNIACLFEYMIGNTDWSIQMVRNMKMLKFKDGSKPVMVPYDFDFSGFVNASYALPNADYKLTSIRERIFLSMTENDAEIASTKALFESKRQEMVDLIKGFKALSAAGRNDAVSYINSFFESLKQPLRRP</sequence>
<protein>
    <submittedName>
        <fullName evidence="1">Uncharacterized protein</fullName>
    </submittedName>
</protein>
<dbReference type="eggNOG" id="ENOG502ZAJ9">
    <property type="taxonomic scope" value="Bacteria"/>
</dbReference>
<evidence type="ECO:0000313" key="1">
    <source>
        <dbReference type="EMBL" id="AEE50294.1"/>
    </source>
</evidence>
<dbReference type="KEGG" id="hhy:Halhy_2420"/>
<name>F4KWE4_HALH1</name>
<dbReference type="HOGENOM" id="CLU_068863_0_0_10"/>
<dbReference type="OrthoDB" id="662693at2"/>
<dbReference type="AlphaFoldDB" id="F4KWE4"/>
<dbReference type="STRING" id="760192.Halhy_2420"/>
<organism evidence="1 2">
    <name type="scientific">Haliscomenobacter hydrossis (strain ATCC 27775 / DSM 1100 / LMG 10767 / O)</name>
    <dbReference type="NCBI Taxonomy" id="760192"/>
    <lineage>
        <taxon>Bacteria</taxon>
        <taxon>Pseudomonadati</taxon>
        <taxon>Bacteroidota</taxon>
        <taxon>Saprospiria</taxon>
        <taxon>Saprospirales</taxon>
        <taxon>Haliscomenobacteraceae</taxon>
        <taxon>Haliscomenobacter</taxon>
    </lineage>
</organism>
<keyword evidence="2" id="KW-1185">Reference proteome</keyword>
<proteinExistence type="predicted"/>
<accession>F4KWE4</accession>
<dbReference type="EMBL" id="CP002691">
    <property type="protein sequence ID" value="AEE50294.1"/>
    <property type="molecule type" value="Genomic_DNA"/>
</dbReference>
<evidence type="ECO:0000313" key="2">
    <source>
        <dbReference type="Proteomes" id="UP000008461"/>
    </source>
</evidence>